<feature type="region of interest" description="Disordered" evidence="1">
    <location>
        <begin position="1"/>
        <end position="30"/>
    </location>
</feature>
<proteinExistence type="predicted"/>
<dbReference type="PANTHER" id="PTHR34071">
    <property type="entry name" value="5-NITROIMIDAZOLE ANTIBIOTICS RESISTANCE PROTEIN, NIMA-FAMILY-RELATED PROTEIN-RELATED"/>
    <property type="match status" value="1"/>
</dbReference>
<evidence type="ECO:0000313" key="3">
    <source>
        <dbReference type="Proteomes" id="UP000094342"/>
    </source>
</evidence>
<reference evidence="3" key="1">
    <citation type="submission" date="2016-05" db="EMBL/GenBank/DDBJ databases">
        <authorList>
            <person name="Li Y."/>
        </authorList>
    </citation>
    <scope>NUCLEOTIDE SEQUENCE [LARGE SCALE GENOMIC DNA]</scope>
    <source>
        <strain evidence="3">YIC4027</strain>
    </source>
</reference>
<name>A0A1E3VEY5_9HYPH</name>
<organism evidence="2 3">
    <name type="scientific">Sinorhizobium alkalisoli</name>
    <dbReference type="NCBI Taxonomy" id="1752398"/>
    <lineage>
        <taxon>Bacteria</taxon>
        <taxon>Pseudomonadati</taxon>
        <taxon>Pseudomonadota</taxon>
        <taxon>Alphaproteobacteria</taxon>
        <taxon>Hyphomicrobiales</taxon>
        <taxon>Rhizobiaceae</taxon>
        <taxon>Sinorhizobium/Ensifer group</taxon>
        <taxon>Sinorhizobium</taxon>
    </lineage>
</organism>
<dbReference type="RefSeq" id="WP_069457622.1">
    <property type="nucleotide sequence ID" value="NZ_LYBW01000049.1"/>
</dbReference>
<evidence type="ECO:0000313" key="2">
    <source>
        <dbReference type="EMBL" id="ODR92105.1"/>
    </source>
</evidence>
<dbReference type="EMBL" id="LYBW01000049">
    <property type="protein sequence ID" value="ODR92105.1"/>
    <property type="molecule type" value="Genomic_DNA"/>
</dbReference>
<dbReference type="Gene3D" id="2.30.110.10">
    <property type="entry name" value="Electron Transport, Fmn-binding Protein, Chain A"/>
    <property type="match status" value="1"/>
</dbReference>
<dbReference type="AlphaFoldDB" id="A0A1E3VEY5"/>
<keyword evidence="3" id="KW-1185">Reference proteome</keyword>
<dbReference type="STRING" id="1752398.A8M32_06620"/>
<protein>
    <submittedName>
        <fullName evidence="2">Flavin-nucleotide-binding protein</fullName>
    </submittedName>
</protein>
<sequence>MPGDTTLPPRENETSRGSYPVSERNKLRRVHERGRYDREAVHAVLDAAMLCHVAYSIEGEPYCTPTIHWREGDRLYWHGSSASRMLRQLKAGARVCLTVSHLDGLVLARSGFHHSVNYRSAMCFGTARIVDDRHEKEHALETLIERFYPGRARLLRPLEPQEVKATMVIGMEIEEASAKMRAAGVGDDEDDYALPIWAGVIPVRTVVDPLEACSRLLSDVPVPEGLSGFAPGRGLDEVLLENQRLYEMGAG</sequence>
<evidence type="ECO:0000256" key="1">
    <source>
        <dbReference type="SAM" id="MobiDB-lite"/>
    </source>
</evidence>
<comment type="caution">
    <text evidence="2">The sequence shown here is derived from an EMBL/GenBank/DDBJ whole genome shotgun (WGS) entry which is preliminary data.</text>
</comment>
<dbReference type="InterPro" id="IPR012349">
    <property type="entry name" value="Split_barrel_FMN-bd"/>
</dbReference>
<dbReference type="PANTHER" id="PTHR34071:SF2">
    <property type="entry name" value="FLAVIN-NUCLEOTIDE-BINDING PROTEIN"/>
    <property type="match status" value="1"/>
</dbReference>
<dbReference type="Proteomes" id="UP000094342">
    <property type="component" value="Unassembled WGS sequence"/>
</dbReference>
<dbReference type="SUPFAM" id="SSF50475">
    <property type="entry name" value="FMN-binding split barrel"/>
    <property type="match status" value="1"/>
</dbReference>
<dbReference type="Pfam" id="PF12900">
    <property type="entry name" value="Pyridox_ox_2"/>
    <property type="match status" value="1"/>
</dbReference>
<dbReference type="OrthoDB" id="116031at2"/>
<dbReference type="InterPro" id="IPR024747">
    <property type="entry name" value="Pyridox_Oxase-rel"/>
</dbReference>
<accession>A0A1E3VEY5</accession>
<gene>
    <name evidence="2" type="ORF">A8M32_06620</name>
</gene>